<name>A0ABR2GS93_9EUKA</name>
<dbReference type="EMBL" id="JAPFFF010000069">
    <property type="protein sequence ID" value="KAK8836120.1"/>
    <property type="molecule type" value="Genomic_DNA"/>
</dbReference>
<dbReference type="InterPro" id="IPR053139">
    <property type="entry name" value="Surface_bspA-like"/>
</dbReference>
<sequence>MIIIPCNEKYIEFIEDRFLLCKNCGGQNLNDTIVWTKPMIDTATIPPFIKVIGYSAFTRCTFLKQILIPPSVTQIEDYFFEGCSILKEISITSSVTSIGNYAFSECSSLTQISIARNWS</sequence>
<organism evidence="1 2">
    <name type="scientific">Tritrichomonas musculus</name>
    <dbReference type="NCBI Taxonomy" id="1915356"/>
    <lineage>
        <taxon>Eukaryota</taxon>
        <taxon>Metamonada</taxon>
        <taxon>Parabasalia</taxon>
        <taxon>Tritrichomonadida</taxon>
        <taxon>Tritrichomonadidae</taxon>
        <taxon>Tritrichomonas</taxon>
    </lineage>
</organism>
<dbReference type="InterPro" id="IPR032675">
    <property type="entry name" value="LRR_dom_sf"/>
</dbReference>
<reference evidence="1 2" key="1">
    <citation type="submission" date="2024-04" db="EMBL/GenBank/DDBJ databases">
        <title>Tritrichomonas musculus Genome.</title>
        <authorList>
            <person name="Alves-Ferreira E."/>
            <person name="Grigg M."/>
            <person name="Lorenzi H."/>
            <person name="Galac M."/>
        </authorList>
    </citation>
    <scope>NUCLEOTIDE SEQUENCE [LARGE SCALE GENOMIC DNA]</scope>
    <source>
        <strain evidence="1 2">EAF2021</strain>
    </source>
</reference>
<dbReference type="Gene3D" id="3.80.10.10">
    <property type="entry name" value="Ribonuclease Inhibitor"/>
    <property type="match status" value="1"/>
</dbReference>
<protein>
    <recommendedName>
        <fullName evidence="3">Leucine-rich repeat domain-containing protein</fullName>
    </recommendedName>
</protein>
<dbReference type="PANTHER" id="PTHR45661">
    <property type="entry name" value="SURFACE ANTIGEN"/>
    <property type="match status" value="1"/>
</dbReference>
<evidence type="ECO:0008006" key="3">
    <source>
        <dbReference type="Google" id="ProtNLM"/>
    </source>
</evidence>
<dbReference type="PANTHER" id="PTHR45661:SF3">
    <property type="entry name" value="IG-LIKE DOMAIN-CONTAINING PROTEIN"/>
    <property type="match status" value="1"/>
</dbReference>
<dbReference type="Proteomes" id="UP001470230">
    <property type="component" value="Unassembled WGS sequence"/>
</dbReference>
<gene>
    <name evidence="1" type="ORF">M9Y10_040077</name>
</gene>
<accession>A0ABR2GS93</accession>
<evidence type="ECO:0000313" key="1">
    <source>
        <dbReference type="EMBL" id="KAK8836120.1"/>
    </source>
</evidence>
<comment type="caution">
    <text evidence="1">The sequence shown here is derived from an EMBL/GenBank/DDBJ whole genome shotgun (WGS) entry which is preliminary data.</text>
</comment>
<dbReference type="InterPro" id="IPR026906">
    <property type="entry name" value="LRR_5"/>
</dbReference>
<proteinExistence type="predicted"/>
<keyword evidence="2" id="KW-1185">Reference proteome</keyword>
<dbReference type="SUPFAM" id="SSF52058">
    <property type="entry name" value="L domain-like"/>
    <property type="match status" value="1"/>
</dbReference>
<evidence type="ECO:0000313" key="2">
    <source>
        <dbReference type="Proteomes" id="UP001470230"/>
    </source>
</evidence>
<dbReference type="Pfam" id="PF13306">
    <property type="entry name" value="LRR_5"/>
    <property type="match status" value="1"/>
</dbReference>